<accession>A0ABS5FWY1</accession>
<name>A0ABS5FWY1_9BRAD</name>
<proteinExistence type="predicted"/>
<protein>
    <submittedName>
        <fullName evidence="2">Uncharacterized protein</fullName>
    </submittedName>
</protein>
<feature type="region of interest" description="Disordered" evidence="1">
    <location>
        <begin position="86"/>
        <end position="113"/>
    </location>
</feature>
<evidence type="ECO:0000313" key="2">
    <source>
        <dbReference type="EMBL" id="MBR0801298.1"/>
    </source>
</evidence>
<evidence type="ECO:0000313" key="3">
    <source>
        <dbReference type="Proteomes" id="UP001315278"/>
    </source>
</evidence>
<organism evidence="2 3">
    <name type="scientific">Bradyrhizobium jicamae</name>
    <dbReference type="NCBI Taxonomy" id="280332"/>
    <lineage>
        <taxon>Bacteria</taxon>
        <taxon>Pseudomonadati</taxon>
        <taxon>Pseudomonadota</taxon>
        <taxon>Alphaproteobacteria</taxon>
        <taxon>Hyphomicrobiales</taxon>
        <taxon>Nitrobacteraceae</taxon>
        <taxon>Bradyrhizobium</taxon>
    </lineage>
</organism>
<dbReference type="RefSeq" id="WP_212495392.1">
    <property type="nucleotide sequence ID" value="NZ_JAFCJH010000077.1"/>
</dbReference>
<dbReference type="EMBL" id="JAFCJH010000077">
    <property type="protein sequence ID" value="MBR0801298.1"/>
    <property type="molecule type" value="Genomic_DNA"/>
</dbReference>
<comment type="caution">
    <text evidence="2">The sequence shown here is derived from an EMBL/GenBank/DDBJ whole genome shotgun (WGS) entry which is preliminary data.</text>
</comment>
<dbReference type="Proteomes" id="UP001315278">
    <property type="component" value="Unassembled WGS sequence"/>
</dbReference>
<evidence type="ECO:0000256" key="1">
    <source>
        <dbReference type="SAM" id="MobiDB-lite"/>
    </source>
</evidence>
<reference evidence="3" key="1">
    <citation type="journal article" date="2021" name="ISME J.">
        <title>Evolutionary origin and ecological implication of a unique nif island in free-living Bradyrhizobium lineages.</title>
        <authorList>
            <person name="Tao J."/>
        </authorList>
    </citation>
    <scope>NUCLEOTIDE SEQUENCE [LARGE SCALE GENOMIC DNA]</scope>
    <source>
        <strain evidence="3">SZCCT0434</strain>
    </source>
</reference>
<sequence length="129" mass="14079">MRDNQSCRNHDMLGTKVWPGIGNIVSVGGRISDVNGVGRTQTEDLTYRVTNDGRLSQATGSGTGSVIGAMLWDYFISQITDFAKPPPLHPPRAARRRGNCAPSSGEQVGDCRGKQVEDDGYAFQFLEKY</sequence>
<keyword evidence="3" id="KW-1185">Reference proteome</keyword>
<gene>
    <name evidence="2" type="ORF">JQ615_38725</name>
</gene>